<evidence type="ECO:0000259" key="9">
    <source>
        <dbReference type="PROSITE" id="PS50110"/>
    </source>
</evidence>
<keyword evidence="5" id="KW-0418">Kinase</keyword>
<dbReference type="EMBL" id="VTWT01000001">
    <property type="protein sequence ID" value="KAA9345651.1"/>
    <property type="molecule type" value="Genomic_DNA"/>
</dbReference>
<feature type="domain" description="PAC" evidence="11">
    <location>
        <begin position="211"/>
        <end position="263"/>
    </location>
</feature>
<keyword evidence="4" id="KW-0808">Transferase</keyword>
<dbReference type="InterPro" id="IPR036890">
    <property type="entry name" value="HATPase_C_sf"/>
</dbReference>
<evidence type="ECO:0000256" key="6">
    <source>
        <dbReference type="PROSITE-ProRule" id="PRU00169"/>
    </source>
</evidence>
<evidence type="ECO:0000313" key="12">
    <source>
        <dbReference type="EMBL" id="KAA9345651.1"/>
    </source>
</evidence>
<dbReference type="InterPro" id="IPR003594">
    <property type="entry name" value="HATPase_dom"/>
</dbReference>
<feature type="coiled-coil region" evidence="7">
    <location>
        <begin position="247"/>
        <end position="274"/>
    </location>
</feature>
<dbReference type="GO" id="GO:0000155">
    <property type="term" value="F:phosphorelay sensor kinase activity"/>
    <property type="evidence" value="ECO:0007669"/>
    <property type="project" value="InterPro"/>
</dbReference>
<dbReference type="InterPro" id="IPR005467">
    <property type="entry name" value="His_kinase_dom"/>
</dbReference>
<proteinExistence type="predicted"/>
<dbReference type="SMART" id="SM00387">
    <property type="entry name" value="HATPase_c"/>
    <property type="match status" value="1"/>
</dbReference>
<evidence type="ECO:0000256" key="3">
    <source>
        <dbReference type="ARBA" id="ARBA00022553"/>
    </source>
</evidence>
<dbReference type="SMART" id="SM00448">
    <property type="entry name" value="REC"/>
    <property type="match status" value="1"/>
</dbReference>
<evidence type="ECO:0000259" key="10">
    <source>
        <dbReference type="PROSITE" id="PS50112"/>
    </source>
</evidence>
<comment type="caution">
    <text evidence="12">The sequence shown here is derived from an EMBL/GenBank/DDBJ whole genome shotgun (WGS) entry which is preliminary data.</text>
</comment>
<dbReference type="Pfam" id="PF08448">
    <property type="entry name" value="PAS_4"/>
    <property type="match status" value="1"/>
</dbReference>
<dbReference type="SUPFAM" id="SSF55874">
    <property type="entry name" value="ATPase domain of HSP90 chaperone/DNA topoisomerase II/histidine kinase"/>
    <property type="match status" value="1"/>
</dbReference>
<dbReference type="PANTHER" id="PTHR43547">
    <property type="entry name" value="TWO-COMPONENT HISTIDINE KINASE"/>
    <property type="match status" value="1"/>
</dbReference>
<dbReference type="SUPFAM" id="SSF52172">
    <property type="entry name" value="CheY-like"/>
    <property type="match status" value="1"/>
</dbReference>
<dbReference type="FunFam" id="3.30.565.10:FF:000006">
    <property type="entry name" value="Sensor histidine kinase WalK"/>
    <property type="match status" value="1"/>
</dbReference>
<dbReference type="EC" id="2.7.13.3" evidence="2"/>
<organism evidence="12 13">
    <name type="scientific">Adhaeribacter soli</name>
    <dbReference type="NCBI Taxonomy" id="2607655"/>
    <lineage>
        <taxon>Bacteria</taxon>
        <taxon>Pseudomonadati</taxon>
        <taxon>Bacteroidota</taxon>
        <taxon>Cytophagia</taxon>
        <taxon>Cytophagales</taxon>
        <taxon>Hymenobacteraceae</taxon>
        <taxon>Adhaeribacter</taxon>
    </lineage>
</organism>
<evidence type="ECO:0000256" key="1">
    <source>
        <dbReference type="ARBA" id="ARBA00000085"/>
    </source>
</evidence>
<sequence>MHAPEFNLSQRQEKSVVLVVDDNPKNLQLVATVLNPYYRLLLTGSGHKAIEIAHKIQPDLILLDIMMPEISGYDVCEILKNDNGTRHIPVIFLTAKSEEEDIVKAFDIGGADYITKPFKTKELLTRVNTVIYLSNNRKRLRQVIDLVPHRLYAKDIEGNIVLANNAAAEFYQKKVEDILGLPEPALPEGCEYEIVIDEKLCPPGDGYNEVQTCEEHLKLPDGRRRFYQTNKIPFTFSGTKLPALLQISMDVTELKEKQEEINRLNQQLLQHSAYKDKLLSIIAHDLVNLIFSNEIALMLILKSGETISKEEILAEVDKARRNTSKTLDLLNDLLMWSMAQFKSVTFTPVNLSLNAELRKLAGHMQTQAETKGVSLVLELSGELQVNADRNMLQTIMRNLVSNAIKFSEPGKTITITANPEKQKAKISVIDEGIGMSPKAVKSILHRNTENVVSFGTEGEKGTGLGLNLSQEFIEQHGGKLKIKSKPGQGSTFTFTLPLVSSRK</sequence>
<dbReference type="InterPro" id="IPR035965">
    <property type="entry name" value="PAS-like_dom_sf"/>
</dbReference>
<accession>A0A5N1J421</accession>
<dbReference type="InterPro" id="IPR000700">
    <property type="entry name" value="PAS-assoc_C"/>
</dbReference>
<dbReference type="Proteomes" id="UP000326570">
    <property type="component" value="Unassembled WGS sequence"/>
</dbReference>
<dbReference type="Gene3D" id="3.30.450.20">
    <property type="entry name" value="PAS domain"/>
    <property type="match status" value="1"/>
</dbReference>
<dbReference type="SUPFAM" id="SSF47384">
    <property type="entry name" value="Homodimeric domain of signal transducing histidine kinase"/>
    <property type="match status" value="1"/>
</dbReference>
<dbReference type="AlphaFoldDB" id="A0A5N1J421"/>
<evidence type="ECO:0000259" key="8">
    <source>
        <dbReference type="PROSITE" id="PS50109"/>
    </source>
</evidence>
<dbReference type="Pfam" id="PF02518">
    <property type="entry name" value="HATPase_c"/>
    <property type="match status" value="1"/>
</dbReference>
<dbReference type="SUPFAM" id="SSF55785">
    <property type="entry name" value="PYP-like sensor domain (PAS domain)"/>
    <property type="match status" value="1"/>
</dbReference>
<reference evidence="12 13" key="1">
    <citation type="submission" date="2019-09" db="EMBL/GenBank/DDBJ databases">
        <title>Genome sequence of Adhaeribacter sp. M2.</title>
        <authorList>
            <person name="Srinivasan S."/>
        </authorList>
    </citation>
    <scope>NUCLEOTIDE SEQUENCE [LARGE SCALE GENOMIC DNA]</scope>
    <source>
        <strain evidence="12 13">M2</strain>
    </source>
</reference>
<dbReference type="CDD" id="cd00075">
    <property type="entry name" value="HATPase"/>
    <property type="match status" value="1"/>
</dbReference>
<evidence type="ECO:0000256" key="2">
    <source>
        <dbReference type="ARBA" id="ARBA00012438"/>
    </source>
</evidence>
<feature type="modified residue" description="4-aspartylphosphate" evidence="6">
    <location>
        <position position="64"/>
    </location>
</feature>
<keyword evidence="13" id="KW-1185">Reference proteome</keyword>
<evidence type="ECO:0000259" key="11">
    <source>
        <dbReference type="PROSITE" id="PS50113"/>
    </source>
</evidence>
<dbReference type="CDD" id="cd19920">
    <property type="entry name" value="REC_PA4781-like"/>
    <property type="match status" value="1"/>
</dbReference>
<feature type="domain" description="PAS" evidence="10">
    <location>
        <begin position="136"/>
        <end position="180"/>
    </location>
</feature>
<comment type="catalytic activity">
    <reaction evidence="1">
        <text>ATP + protein L-histidine = ADP + protein N-phospho-L-histidine.</text>
        <dbReference type="EC" id="2.7.13.3"/>
    </reaction>
</comment>
<dbReference type="PROSITE" id="PS50110">
    <property type="entry name" value="RESPONSE_REGULATORY"/>
    <property type="match status" value="1"/>
</dbReference>
<feature type="domain" description="Response regulatory" evidence="9">
    <location>
        <begin position="16"/>
        <end position="131"/>
    </location>
</feature>
<evidence type="ECO:0000256" key="7">
    <source>
        <dbReference type="SAM" id="Coils"/>
    </source>
</evidence>
<dbReference type="PROSITE" id="PS50109">
    <property type="entry name" value="HIS_KIN"/>
    <property type="match status" value="1"/>
</dbReference>
<dbReference type="InterPro" id="IPR011006">
    <property type="entry name" value="CheY-like_superfamily"/>
</dbReference>
<dbReference type="InterPro" id="IPR004358">
    <property type="entry name" value="Sig_transdc_His_kin-like_C"/>
</dbReference>
<evidence type="ECO:0000313" key="13">
    <source>
        <dbReference type="Proteomes" id="UP000326570"/>
    </source>
</evidence>
<dbReference type="PROSITE" id="PS50112">
    <property type="entry name" value="PAS"/>
    <property type="match status" value="1"/>
</dbReference>
<evidence type="ECO:0000256" key="4">
    <source>
        <dbReference type="ARBA" id="ARBA00022679"/>
    </source>
</evidence>
<dbReference type="InterPro" id="IPR001789">
    <property type="entry name" value="Sig_transdc_resp-reg_receiver"/>
</dbReference>
<keyword evidence="7" id="KW-0175">Coiled coil</keyword>
<protein>
    <recommendedName>
        <fullName evidence="2">histidine kinase</fullName>
        <ecNumber evidence="2">2.7.13.3</ecNumber>
    </recommendedName>
</protein>
<dbReference type="PROSITE" id="PS50113">
    <property type="entry name" value="PAC"/>
    <property type="match status" value="1"/>
</dbReference>
<dbReference type="InterPro" id="IPR013656">
    <property type="entry name" value="PAS_4"/>
</dbReference>
<feature type="domain" description="Histidine kinase" evidence="8">
    <location>
        <begin position="281"/>
        <end position="500"/>
    </location>
</feature>
<evidence type="ECO:0000256" key="5">
    <source>
        <dbReference type="ARBA" id="ARBA00022777"/>
    </source>
</evidence>
<dbReference type="PANTHER" id="PTHR43547:SF2">
    <property type="entry name" value="HYBRID SIGNAL TRANSDUCTION HISTIDINE KINASE C"/>
    <property type="match status" value="1"/>
</dbReference>
<dbReference type="PRINTS" id="PR00344">
    <property type="entry name" value="BCTRLSENSOR"/>
</dbReference>
<keyword evidence="3 6" id="KW-0597">Phosphoprotein</keyword>
<dbReference type="InterPro" id="IPR000014">
    <property type="entry name" value="PAS"/>
</dbReference>
<dbReference type="RefSeq" id="WP_150901794.1">
    <property type="nucleotide sequence ID" value="NZ_VTWT01000001.1"/>
</dbReference>
<gene>
    <name evidence="12" type="ORF">F0P94_00755</name>
</gene>
<dbReference type="Gene3D" id="3.30.565.10">
    <property type="entry name" value="Histidine kinase-like ATPase, C-terminal domain"/>
    <property type="match status" value="1"/>
</dbReference>
<name>A0A5N1J421_9BACT</name>
<dbReference type="Pfam" id="PF00072">
    <property type="entry name" value="Response_reg"/>
    <property type="match status" value="1"/>
</dbReference>
<dbReference type="Gene3D" id="3.40.50.2300">
    <property type="match status" value="1"/>
</dbReference>
<dbReference type="InterPro" id="IPR036097">
    <property type="entry name" value="HisK_dim/P_sf"/>
</dbReference>